<feature type="chain" id="PRO_5022766244" description="ShKT domain-containing protein" evidence="1">
    <location>
        <begin position="24"/>
        <end position="281"/>
    </location>
</feature>
<evidence type="ECO:0008006" key="4">
    <source>
        <dbReference type="Google" id="ProtNLM"/>
    </source>
</evidence>
<proteinExistence type="predicted"/>
<name>A0A5B8MFT5_9CHLO</name>
<dbReference type="EMBL" id="CP031035">
    <property type="protein sequence ID" value="QDZ19247.1"/>
    <property type="molecule type" value="Genomic_DNA"/>
</dbReference>
<sequence>MRHPNKAIATLVAAALLLGTARAEGFRAKDDEIVPSDSVLVNATASPTNASCADDLWDDPSTTCEEHKEWGQCFEDFMIKKGQNEENDVVGVLSYCARTCGRCPGDVWDPALYFERTGGRSLYLGEDALVEGCRNEEGLTCEVEVETAEPVEPAEAEPAETTAGGGCGFSTGRPEYSIPGGKSEDECRANFASLGDLRGLQSDTSIMSCVTSYGSQCCSGVNRYLGKGSGLHGCACKTNLLNEVLGMVPSFARPILQGAISACNVPTVANGQCKAAECRRK</sequence>
<feature type="signal peptide" evidence="1">
    <location>
        <begin position="1"/>
        <end position="23"/>
    </location>
</feature>
<gene>
    <name evidence="2" type="ORF">A3770_02p17650</name>
</gene>
<protein>
    <recommendedName>
        <fullName evidence="4">ShKT domain-containing protein</fullName>
    </recommendedName>
</protein>
<reference evidence="2 3" key="1">
    <citation type="submission" date="2018-07" db="EMBL/GenBank/DDBJ databases">
        <title>The complete nuclear genome of the prasinophyte Chloropicon primus (CCMP1205).</title>
        <authorList>
            <person name="Pombert J.-F."/>
            <person name="Otis C."/>
            <person name="Turmel M."/>
            <person name="Lemieux C."/>
        </authorList>
    </citation>
    <scope>NUCLEOTIDE SEQUENCE [LARGE SCALE GENOMIC DNA]</scope>
    <source>
        <strain evidence="2 3">CCMP1205</strain>
    </source>
</reference>
<keyword evidence="3" id="KW-1185">Reference proteome</keyword>
<dbReference type="AlphaFoldDB" id="A0A5B8MFT5"/>
<keyword evidence="1" id="KW-0732">Signal</keyword>
<evidence type="ECO:0000313" key="2">
    <source>
        <dbReference type="EMBL" id="QDZ19247.1"/>
    </source>
</evidence>
<dbReference type="Proteomes" id="UP000316726">
    <property type="component" value="Chromosome 2"/>
</dbReference>
<accession>A0A5B8MFT5</accession>
<evidence type="ECO:0000313" key="3">
    <source>
        <dbReference type="Proteomes" id="UP000316726"/>
    </source>
</evidence>
<evidence type="ECO:0000256" key="1">
    <source>
        <dbReference type="SAM" id="SignalP"/>
    </source>
</evidence>
<organism evidence="2 3">
    <name type="scientific">Chloropicon primus</name>
    <dbReference type="NCBI Taxonomy" id="1764295"/>
    <lineage>
        <taxon>Eukaryota</taxon>
        <taxon>Viridiplantae</taxon>
        <taxon>Chlorophyta</taxon>
        <taxon>Chloropicophyceae</taxon>
        <taxon>Chloropicales</taxon>
        <taxon>Chloropicaceae</taxon>
        <taxon>Chloropicon</taxon>
    </lineage>
</organism>